<keyword evidence="2" id="KW-0067">ATP-binding</keyword>
<dbReference type="AlphaFoldDB" id="A0A7J3UYG2"/>
<sequence length="558" mass="63272">MVESGWKKYLEFLDNSPYSTSLLASSLAPQHRIESEEFVSVEKTNYSLFPFQQRILERIRGDALIVGLPTGLGKTYIAGAFIARESARKQRRVIFLTPSVPLGVQQTLFARRMLNIANAYFISGGIPPEKRRELRVWNAGYVVTTPQTFYNDFLAEHEDALRHAKNMGDPVEALRGLLGSFSFPFDILVADECHGYIGETDGYSILLSAKACGTNILALSATPQLHSPGRLGELKRIFGQIEVFSIDDPEIKSFMPERSITLVRVPVPKKILTVYDQLARVIKLYRERVKGAYGSQHLRGYCKKHSLCVCLLALRIMRTRIVEDGASSVLNYGIWRVRELNQGIDELDGKSIREIYREAVKSNFNHKFRATEEILRRKNFEKAIVFVESVEGAKQLGTILHATYGMDEVAVLVGKGSMSMEQQASALMHFKERARILVCTSIGEEGLDIPVADLEVWMDPPSNPRKWIQRFGRILRQSGSKKVANTYALVSMMTHERGKLLSVMRRVERIYGFTQQVREEDLFKLPEKKEKGKGKEKEKEKGNEKGKGQGQREITQYI</sequence>
<dbReference type="GO" id="GO:0140097">
    <property type="term" value="F:catalytic activity, acting on DNA"/>
    <property type="evidence" value="ECO:0007669"/>
    <property type="project" value="UniProtKB-ARBA"/>
</dbReference>
<name>A0A7J3UYG2_9CREN</name>
<dbReference type="PROSITE" id="PS51194">
    <property type="entry name" value="HELICASE_CTER"/>
    <property type="match status" value="1"/>
</dbReference>
<dbReference type="Pfam" id="PF00271">
    <property type="entry name" value="Helicase_C"/>
    <property type="match status" value="1"/>
</dbReference>
<dbReference type="SMART" id="SM00487">
    <property type="entry name" value="DEXDc"/>
    <property type="match status" value="1"/>
</dbReference>
<dbReference type="InterPro" id="IPR014001">
    <property type="entry name" value="Helicase_ATP-bd"/>
</dbReference>
<comment type="caution">
    <text evidence="6">The sequence shown here is derived from an EMBL/GenBank/DDBJ whole genome shotgun (WGS) entry which is preliminary data.</text>
</comment>
<dbReference type="PANTHER" id="PTHR14074">
    <property type="entry name" value="HELICASE WITH DEATH DOMAIN-RELATED"/>
    <property type="match status" value="1"/>
</dbReference>
<dbReference type="InterPro" id="IPR011545">
    <property type="entry name" value="DEAD/DEAH_box_helicase_dom"/>
</dbReference>
<feature type="region of interest" description="Disordered" evidence="3">
    <location>
        <begin position="524"/>
        <end position="558"/>
    </location>
</feature>
<proteinExistence type="predicted"/>
<dbReference type="InterPro" id="IPR027417">
    <property type="entry name" value="P-loop_NTPase"/>
</dbReference>
<evidence type="ECO:0000256" key="1">
    <source>
        <dbReference type="ARBA" id="ARBA00022741"/>
    </source>
</evidence>
<dbReference type="Gene3D" id="3.40.50.300">
    <property type="entry name" value="P-loop containing nucleotide triphosphate hydrolases"/>
    <property type="match status" value="2"/>
</dbReference>
<dbReference type="GO" id="GO:0005524">
    <property type="term" value="F:ATP binding"/>
    <property type="evidence" value="ECO:0007669"/>
    <property type="project" value="UniProtKB-KW"/>
</dbReference>
<keyword evidence="1" id="KW-0547">Nucleotide-binding</keyword>
<evidence type="ECO:0000259" key="5">
    <source>
        <dbReference type="PROSITE" id="PS51194"/>
    </source>
</evidence>
<dbReference type="SMART" id="SM00490">
    <property type="entry name" value="HELICc"/>
    <property type="match status" value="1"/>
</dbReference>
<organism evidence="6">
    <name type="scientific">Candidatus Methanosuratincola petrocarbonis</name>
    <name type="common">ex Vanwonterghem et al. 2016</name>
    <dbReference type="NCBI Taxonomy" id="1867261"/>
    <lineage>
        <taxon>Archaea</taxon>
        <taxon>Thermoproteota</taxon>
        <taxon>Methanosuratincolia</taxon>
        <taxon>Candidatus Methanomethylicales</taxon>
        <taxon>Candidatus Methanomethylicaceae</taxon>
        <taxon>Candidatus Methanosuratincola (ex Vanwonterghem et al. 2016)</taxon>
    </lineage>
</organism>
<evidence type="ECO:0000313" key="6">
    <source>
        <dbReference type="EMBL" id="HHI48908.1"/>
    </source>
</evidence>
<dbReference type="PROSITE" id="PS51192">
    <property type="entry name" value="HELICASE_ATP_BIND_1"/>
    <property type="match status" value="1"/>
</dbReference>
<evidence type="ECO:0000259" key="4">
    <source>
        <dbReference type="PROSITE" id="PS51192"/>
    </source>
</evidence>
<protein>
    <submittedName>
        <fullName evidence="6">DEAD/DEAH box helicase</fullName>
    </submittedName>
</protein>
<feature type="domain" description="Helicase C-terminal" evidence="5">
    <location>
        <begin position="363"/>
        <end position="526"/>
    </location>
</feature>
<feature type="domain" description="Helicase ATP-binding" evidence="4">
    <location>
        <begin position="55"/>
        <end position="241"/>
    </location>
</feature>
<accession>A0A7J3UYG2</accession>
<dbReference type="GO" id="GO:0004386">
    <property type="term" value="F:helicase activity"/>
    <property type="evidence" value="ECO:0007669"/>
    <property type="project" value="UniProtKB-KW"/>
</dbReference>
<evidence type="ECO:0000256" key="2">
    <source>
        <dbReference type="ARBA" id="ARBA00022840"/>
    </source>
</evidence>
<keyword evidence="6" id="KW-0378">Hydrolase</keyword>
<feature type="compositionally biased region" description="Basic and acidic residues" evidence="3">
    <location>
        <begin position="524"/>
        <end position="547"/>
    </location>
</feature>
<keyword evidence="6" id="KW-0347">Helicase</keyword>
<reference evidence="6" key="1">
    <citation type="journal article" date="2020" name="mSystems">
        <title>Genome- and Community-Level Interaction Insights into Carbon Utilization and Element Cycling Functions of Hydrothermarchaeota in Hydrothermal Sediment.</title>
        <authorList>
            <person name="Zhou Z."/>
            <person name="Liu Y."/>
            <person name="Xu W."/>
            <person name="Pan J."/>
            <person name="Luo Z.H."/>
            <person name="Li M."/>
        </authorList>
    </citation>
    <scope>NUCLEOTIDE SEQUENCE [LARGE SCALE GENOMIC DNA]</scope>
    <source>
        <strain evidence="6">SpSt-1038</strain>
    </source>
</reference>
<dbReference type="GO" id="GO:0005737">
    <property type="term" value="C:cytoplasm"/>
    <property type="evidence" value="ECO:0007669"/>
    <property type="project" value="TreeGrafter"/>
</dbReference>
<dbReference type="GO" id="GO:0003676">
    <property type="term" value="F:nucleic acid binding"/>
    <property type="evidence" value="ECO:0007669"/>
    <property type="project" value="InterPro"/>
</dbReference>
<dbReference type="EMBL" id="DRVT01000019">
    <property type="protein sequence ID" value="HHI48908.1"/>
    <property type="molecule type" value="Genomic_DNA"/>
</dbReference>
<dbReference type="Pfam" id="PF00270">
    <property type="entry name" value="DEAD"/>
    <property type="match status" value="1"/>
</dbReference>
<evidence type="ECO:0000256" key="3">
    <source>
        <dbReference type="SAM" id="MobiDB-lite"/>
    </source>
</evidence>
<dbReference type="SUPFAM" id="SSF52540">
    <property type="entry name" value="P-loop containing nucleoside triphosphate hydrolases"/>
    <property type="match status" value="1"/>
</dbReference>
<gene>
    <name evidence="6" type="ORF">ENL91_01910</name>
</gene>
<dbReference type="PANTHER" id="PTHR14074:SF16">
    <property type="entry name" value="ANTIVIRAL INNATE IMMUNE RESPONSE RECEPTOR RIG-I"/>
    <property type="match status" value="1"/>
</dbReference>
<dbReference type="InterPro" id="IPR001650">
    <property type="entry name" value="Helicase_C-like"/>
</dbReference>
<dbReference type="InterPro" id="IPR051363">
    <property type="entry name" value="RLR_Helicase"/>
</dbReference>